<feature type="transmembrane region" description="Helical" evidence="8">
    <location>
        <begin position="389"/>
        <end position="409"/>
    </location>
</feature>
<feature type="transmembrane region" description="Helical" evidence="8">
    <location>
        <begin position="454"/>
        <end position="477"/>
    </location>
</feature>
<protein>
    <recommendedName>
        <fullName evidence="9">Major facilitator superfamily (MFS) profile domain-containing protein</fullName>
    </recommendedName>
</protein>
<evidence type="ECO:0000256" key="4">
    <source>
        <dbReference type="ARBA" id="ARBA00022692"/>
    </source>
</evidence>
<evidence type="ECO:0000313" key="11">
    <source>
        <dbReference type="Proteomes" id="UP001642405"/>
    </source>
</evidence>
<feature type="transmembrane region" description="Helical" evidence="8">
    <location>
        <begin position="564"/>
        <end position="583"/>
    </location>
</feature>
<comment type="similarity">
    <text evidence="2">Belongs to the major facilitator superfamily. TCR/Tet family.</text>
</comment>
<feature type="domain" description="Major facilitator superfamily (MFS) profile" evidence="9">
    <location>
        <begin position="76"/>
        <end position="588"/>
    </location>
</feature>
<feature type="transmembrane region" description="Helical" evidence="8">
    <location>
        <begin position="230"/>
        <end position="249"/>
    </location>
</feature>
<feature type="region of interest" description="Disordered" evidence="7">
    <location>
        <begin position="1"/>
        <end position="30"/>
    </location>
</feature>
<evidence type="ECO:0000256" key="2">
    <source>
        <dbReference type="ARBA" id="ARBA00007520"/>
    </source>
</evidence>
<evidence type="ECO:0000256" key="7">
    <source>
        <dbReference type="SAM" id="MobiDB-lite"/>
    </source>
</evidence>
<organism evidence="10 11">
    <name type="scientific">Sporothrix curviconia</name>
    <dbReference type="NCBI Taxonomy" id="1260050"/>
    <lineage>
        <taxon>Eukaryota</taxon>
        <taxon>Fungi</taxon>
        <taxon>Dikarya</taxon>
        <taxon>Ascomycota</taxon>
        <taxon>Pezizomycotina</taxon>
        <taxon>Sordariomycetes</taxon>
        <taxon>Sordariomycetidae</taxon>
        <taxon>Ophiostomatales</taxon>
        <taxon>Ophiostomataceae</taxon>
        <taxon>Sporothrix</taxon>
    </lineage>
</organism>
<feature type="transmembrane region" description="Helical" evidence="8">
    <location>
        <begin position="71"/>
        <end position="89"/>
    </location>
</feature>
<feature type="transmembrane region" description="Helical" evidence="8">
    <location>
        <begin position="311"/>
        <end position="332"/>
    </location>
</feature>
<evidence type="ECO:0000256" key="1">
    <source>
        <dbReference type="ARBA" id="ARBA00004141"/>
    </source>
</evidence>
<feature type="compositionally biased region" description="Polar residues" evidence="7">
    <location>
        <begin position="1"/>
        <end position="10"/>
    </location>
</feature>
<dbReference type="EMBL" id="CAWUHB010000105">
    <property type="protein sequence ID" value="CAK7235854.1"/>
    <property type="molecule type" value="Genomic_DNA"/>
</dbReference>
<dbReference type="PANTHER" id="PTHR23501">
    <property type="entry name" value="MAJOR FACILITATOR SUPERFAMILY"/>
    <property type="match status" value="1"/>
</dbReference>
<dbReference type="InterPro" id="IPR036259">
    <property type="entry name" value="MFS_trans_sf"/>
</dbReference>
<dbReference type="Proteomes" id="UP001642405">
    <property type="component" value="Unassembled WGS sequence"/>
</dbReference>
<evidence type="ECO:0000313" key="10">
    <source>
        <dbReference type="EMBL" id="CAK7235854.1"/>
    </source>
</evidence>
<feature type="transmembrane region" description="Helical" evidence="8">
    <location>
        <begin position="421"/>
        <end position="442"/>
    </location>
</feature>
<sequence>METSTSSSSVLDIEKHRDNNLNVKGSPVQDGFDRELTRQLSKVEAQQAIEDPPTTNDTAADSHDQQNITGLRWVVICVALYLSIFMYGLDTTIAADVQSAVVETFGSVGKLAWLGAGFPLGSIAVGLPYGSIFNQFDMKWAYIGGIVLFEVGSALCGGAPNMDTLIVGRVIAGMGGAGMYLGGLTHFSALAPATTRGTYIAGIVFVWGIGSILGPVVGGAFSDSGETWRWAFYLNLVIGGITAPVYLFFLPSVTPPGVAAARASGTLLPVRTRLVRLDYVGFVLSAAAWVTLTLVLLFAGTQWPWSDGRTIATFVVFGVVLLTYVLQQYFCIFTTPGTRCFPGHLIAPRHKNALTHILLYISTSASITTMFVPTYYIPVYFQFVQNDSALVAAVRLLPFVLIAISTNLASSFLLRLVKYYMPVYLCSGILITLSSALLYVYLDPDTPVSTIYGLTVIGAFGTGFLIQAGFMVGTLIVDDPADIGHVISLQNVSQIGGQVVCLVVAGQVFQSVATNRLRQVLAGLGFSDADIQSAVAGTRSVIFETLKGDLRMRAIRAVTQAVQATYAVVLSAGAVLIVVAMCMRREKLSFNTMVAAILEAVPDYLNVSHNHVPCSATIKAIADAEKAVAERQKEVVARKAGKLLVIHASL</sequence>
<dbReference type="Pfam" id="PF07690">
    <property type="entry name" value="MFS_1"/>
    <property type="match status" value="1"/>
</dbReference>
<feature type="transmembrane region" description="Helical" evidence="8">
    <location>
        <begin position="166"/>
        <end position="187"/>
    </location>
</feature>
<keyword evidence="6 8" id="KW-0472">Membrane</keyword>
<gene>
    <name evidence="10" type="ORF">SCUCBS95973_009408</name>
</gene>
<evidence type="ECO:0000256" key="5">
    <source>
        <dbReference type="ARBA" id="ARBA00022989"/>
    </source>
</evidence>
<comment type="subcellular location">
    <subcellularLocation>
        <location evidence="1">Membrane</location>
        <topology evidence="1">Multi-pass membrane protein</topology>
    </subcellularLocation>
</comment>
<evidence type="ECO:0000256" key="6">
    <source>
        <dbReference type="ARBA" id="ARBA00023136"/>
    </source>
</evidence>
<dbReference type="PROSITE" id="PS50850">
    <property type="entry name" value="MFS"/>
    <property type="match status" value="1"/>
</dbReference>
<accession>A0ABP0CUP0</accession>
<dbReference type="SUPFAM" id="SSF103473">
    <property type="entry name" value="MFS general substrate transporter"/>
    <property type="match status" value="1"/>
</dbReference>
<keyword evidence="5 8" id="KW-1133">Transmembrane helix</keyword>
<comment type="caution">
    <text evidence="10">The sequence shown here is derived from an EMBL/GenBank/DDBJ whole genome shotgun (WGS) entry which is preliminary data.</text>
</comment>
<evidence type="ECO:0000256" key="3">
    <source>
        <dbReference type="ARBA" id="ARBA00022448"/>
    </source>
</evidence>
<dbReference type="InterPro" id="IPR020846">
    <property type="entry name" value="MFS_dom"/>
</dbReference>
<proteinExistence type="inferred from homology"/>
<keyword evidence="11" id="KW-1185">Reference proteome</keyword>
<feature type="transmembrane region" description="Helical" evidence="8">
    <location>
        <begin position="111"/>
        <end position="133"/>
    </location>
</feature>
<feature type="transmembrane region" description="Helical" evidence="8">
    <location>
        <begin position="279"/>
        <end position="299"/>
    </location>
</feature>
<feature type="transmembrane region" description="Helical" evidence="8">
    <location>
        <begin position="140"/>
        <end position="160"/>
    </location>
</feature>
<dbReference type="InterPro" id="IPR011701">
    <property type="entry name" value="MFS"/>
</dbReference>
<dbReference type="PANTHER" id="PTHR23501:SF12">
    <property type="entry name" value="MAJOR FACILITATOR SUPERFAMILY (MFS) PROFILE DOMAIN-CONTAINING PROTEIN-RELATED"/>
    <property type="match status" value="1"/>
</dbReference>
<feature type="transmembrane region" description="Helical" evidence="8">
    <location>
        <begin position="353"/>
        <end position="377"/>
    </location>
</feature>
<reference evidence="10 11" key="1">
    <citation type="submission" date="2024-01" db="EMBL/GenBank/DDBJ databases">
        <authorList>
            <person name="Allen C."/>
            <person name="Tagirdzhanova G."/>
        </authorList>
    </citation>
    <scope>NUCLEOTIDE SEQUENCE [LARGE SCALE GENOMIC DNA]</scope>
</reference>
<keyword evidence="3" id="KW-0813">Transport</keyword>
<keyword evidence="4 8" id="KW-0812">Transmembrane</keyword>
<evidence type="ECO:0000259" key="9">
    <source>
        <dbReference type="PROSITE" id="PS50850"/>
    </source>
</evidence>
<feature type="transmembrane region" description="Helical" evidence="8">
    <location>
        <begin position="199"/>
        <end position="218"/>
    </location>
</feature>
<name>A0ABP0CUP0_9PEZI</name>
<dbReference type="Gene3D" id="1.20.1250.20">
    <property type="entry name" value="MFS general substrate transporter like domains"/>
    <property type="match status" value="1"/>
</dbReference>
<evidence type="ECO:0000256" key="8">
    <source>
        <dbReference type="SAM" id="Phobius"/>
    </source>
</evidence>